<sequence>MLSKKDAFSPVLNPDEVEAIFDAPLEMFIKNENRRAEEREWKGGSLMVKT</sequence>
<keyword evidence="2" id="KW-1185">Reference proteome</keyword>
<proteinExistence type="predicted"/>
<protein>
    <submittedName>
        <fullName evidence="1">Nudix hydrolase 15, mitochondrial-like</fullName>
    </submittedName>
</protein>
<accession>A0A834TT98</accession>
<dbReference type="AlphaFoldDB" id="A0A834TT98"/>
<comment type="caution">
    <text evidence="1">The sequence shown here is derived from an EMBL/GenBank/DDBJ whole genome shotgun (WGS) entry which is preliminary data.</text>
</comment>
<reference evidence="1" key="1">
    <citation type="submission" date="2020-09" db="EMBL/GenBank/DDBJ databases">
        <title>Genome-Enabled Discovery of Anthraquinone Biosynthesis in Senna tora.</title>
        <authorList>
            <person name="Kang S.-H."/>
            <person name="Pandey R.P."/>
            <person name="Lee C.-M."/>
            <person name="Sim J.-S."/>
            <person name="Jeong J.-T."/>
            <person name="Choi B.-S."/>
            <person name="Jung M."/>
            <person name="Ginzburg D."/>
            <person name="Zhao K."/>
            <person name="Won S.Y."/>
            <person name="Oh T.-J."/>
            <person name="Yu Y."/>
            <person name="Kim N.-H."/>
            <person name="Lee O.R."/>
            <person name="Lee T.-H."/>
            <person name="Bashyal P."/>
            <person name="Kim T.-S."/>
            <person name="Lee W.-H."/>
            <person name="Kawkins C."/>
            <person name="Kim C.-K."/>
            <person name="Kim J.S."/>
            <person name="Ahn B.O."/>
            <person name="Rhee S.Y."/>
            <person name="Sohng J.K."/>
        </authorList>
    </citation>
    <scope>NUCLEOTIDE SEQUENCE</scope>
    <source>
        <tissue evidence="1">Leaf</tissue>
    </source>
</reference>
<dbReference type="OrthoDB" id="10489114at2759"/>
<keyword evidence="1" id="KW-0378">Hydrolase</keyword>
<dbReference type="EMBL" id="JAAIUW010000006">
    <property type="protein sequence ID" value="KAF7827067.1"/>
    <property type="molecule type" value="Genomic_DNA"/>
</dbReference>
<dbReference type="GO" id="GO:0016787">
    <property type="term" value="F:hydrolase activity"/>
    <property type="evidence" value="ECO:0007669"/>
    <property type="project" value="UniProtKB-KW"/>
</dbReference>
<gene>
    <name evidence="1" type="ORF">G2W53_018231</name>
</gene>
<evidence type="ECO:0000313" key="1">
    <source>
        <dbReference type="EMBL" id="KAF7827067.1"/>
    </source>
</evidence>
<name>A0A834TT98_9FABA</name>
<organism evidence="1 2">
    <name type="scientific">Senna tora</name>
    <dbReference type="NCBI Taxonomy" id="362788"/>
    <lineage>
        <taxon>Eukaryota</taxon>
        <taxon>Viridiplantae</taxon>
        <taxon>Streptophyta</taxon>
        <taxon>Embryophyta</taxon>
        <taxon>Tracheophyta</taxon>
        <taxon>Spermatophyta</taxon>
        <taxon>Magnoliopsida</taxon>
        <taxon>eudicotyledons</taxon>
        <taxon>Gunneridae</taxon>
        <taxon>Pentapetalae</taxon>
        <taxon>rosids</taxon>
        <taxon>fabids</taxon>
        <taxon>Fabales</taxon>
        <taxon>Fabaceae</taxon>
        <taxon>Caesalpinioideae</taxon>
        <taxon>Cassia clade</taxon>
        <taxon>Senna</taxon>
    </lineage>
</organism>
<evidence type="ECO:0000313" key="2">
    <source>
        <dbReference type="Proteomes" id="UP000634136"/>
    </source>
</evidence>
<dbReference type="Proteomes" id="UP000634136">
    <property type="component" value="Unassembled WGS sequence"/>
</dbReference>